<feature type="domain" description="Response regulatory" evidence="3">
    <location>
        <begin position="3"/>
        <end position="113"/>
    </location>
</feature>
<dbReference type="Pfam" id="PF00072">
    <property type="entry name" value="Response_reg"/>
    <property type="match status" value="1"/>
</dbReference>
<feature type="modified residue" description="4-aspartylphosphate" evidence="2">
    <location>
        <position position="53"/>
    </location>
</feature>
<protein>
    <recommendedName>
        <fullName evidence="3">Response regulatory domain-containing protein</fullName>
    </recommendedName>
</protein>
<dbReference type="InterPro" id="IPR050595">
    <property type="entry name" value="Bact_response_regulator"/>
</dbReference>
<accession>A3U0I7</accession>
<dbReference type="HOGENOM" id="CLU_000445_69_11_5"/>
<evidence type="ECO:0000256" key="1">
    <source>
        <dbReference type="ARBA" id="ARBA00022553"/>
    </source>
</evidence>
<comment type="caution">
    <text evidence="4">The sequence shown here is derived from an EMBL/GenBank/DDBJ whole genome shotgun (WGS) entry which is preliminary data.</text>
</comment>
<dbReference type="PANTHER" id="PTHR44591:SF24">
    <property type="entry name" value="PROTEIN-GLUTAMATE METHYLESTERASE_PROTEIN-GLUTAMINE GLUTAMINASE 1"/>
    <property type="match status" value="1"/>
</dbReference>
<reference evidence="4 5" key="1">
    <citation type="journal article" date="2010" name="J. Bacteriol.">
        <title>Genome sequences of Oceanicola granulosus HTCC2516(T) and Oceanicola batsensis HTCC2597(TDelta).</title>
        <authorList>
            <person name="Thrash J.C."/>
            <person name="Cho J.C."/>
            <person name="Vergin K.L."/>
            <person name="Giovannoni S.J."/>
        </authorList>
    </citation>
    <scope>NUCLEOTIDE SEQUENCE [LARGE SCALE GENOMIC DNA]</scope>
    <source>
        <strain evidence="5">ATCC BAA-863 / DSM 15984 / KCTC 12145 / HTCC2597</strain>
    </source>
</reference>
<sequence length="127" mass="13731">MALVLLVEDEWLIAQDHAAVLRNAGHQVAGPFRDSDTALAEISAAPPDLALLDVRLDHHTSIPVATELKEQEIPFAFVTGLEGADIPDQFDDVPLLAKPVGPEHLLDVIARLRDDPSRRRSGQSSGT</sequence>
<evidence type="ECO:0000313" key="5">
    <source>
        <dbReference type="Proteomes" id="UP000004318"/>
    </source>
</evidence>
<dbReference type="AlphaFoldDB" id="A3U0I7"/>
<keyword evidence="1 2" id="KW-0597">Phosphoprotein</keyword>
<proteinExistence type="predicted"/>
<gene>
    <name evidence="4" type="ORF">OB2597_19386</name>
</gene>
<dbReference type="InterPro" id="IPR001789">
    <property type="entry name" value="Sig_transdc_resp-reg_receiver"/>
</dbReference>
<dbReference type="GO" id="GO:0000160">
    <property type="term" value="P:phosphorelay signal transduction system"/>
    <property type="evidence" value="ECO:0007669"/>
    <property type="project" value="InterPro"/>
</dbReference>
<dbReference type="RefSeq" id="WP_009803820.1">
    <property type="nucleotide sequence ID" value="NZ_AAMO01000008.1"/>
</dbReference>
<dbReference type="STRING" id="252305.OB2597_19386"/>
<dbReference type="SMART" id="SM00448">
    <property type="entry name" value="REC"/>
    <property type="match status" value="1"/>
</dbReference>
<dbReference type="Proteomes" id="UP000004318">
    <property type="component" value="Unassembled WGS sequence"/>
</dbReference>
<dbReference type="PROSITE" id="PS50110">
    <property type="entry name" value="RESPONSE_REGULATORY"/>
    <property type="match status" value="1"/>
</dbReference>
<evidence type="ECO:0000313" key="4">
    <source>
        <dbReference type="EMBL" id="EAQ02278.1"/>
    </source>
</evidence>
<keyword evidence="5" id="KW-1185">Reference proteome</keyword>
<dbReference type="SUPFAM" id="SSF52172">
    <property type="entry name" value="CheY-like"/>
    <property type="match status" value="1"/>
</dbReference>
<dbReference type="Gene3D" id="3.40.50.2300">
    <property type="match status" value="1"/>
</dbReference>
<dbReference type="InterPro" id="IPR011006">
    <property type="entry name" value="CheY-like_superfamily"/>
</dbReference>
<dbReference type="PANTHER" id="PTHR44591">
    <property type="entry name" value="STRESS RESPONSE REGULATOR PROTEIN 1"/>
    <property type="match status" value="1"/>
</dbReference>
<organism evidence="4 5">
    <name type="scientific">Pseudooceanicola batsensis (strain ATCC BAA-863 / DSM 15984 / KCTC 12145 / HTCC2597)</name>
    <name type="common">Oceanicola batsensis</name>
    <dbReference type="NCBI Taxonomy" id="252305"/>
    <lineage>
        <taxon>Bacteria</taxon>
        <taxon>Pseudomonadati</taxon>
        <taxon>Pseudomonadota</taxon>
        <taxon>Alphaproteobacteria</taxon>
        <taxon>Rhodobacterales</taxon>
        <taxon>Paracoccaceae</taxon>
        <taxon>Pseudooceanicola</taxon>
    </lineage>
</organism>
<dbReference type="OrthoDB" id="582170at2"/>
<evidence type="ECO:0000256" key="2">
    <source>
        <dbReference type="PROSITE-ProRule" id="PRU00169"/>
    </source>
</evidence>
<name>A3U0I7_PSEBH</name>
<evidence type="ECO:0000259" key="3">
    <source>
        <dbReference type="PROSITE" id="PS50110"/>
    </source>
</evidence>
<dbReference type="EMBL" id="AAMO01000008">
    <property type="protein sequence ID" value="EAQ02278.1"/>
    <property type="molecule type" value="Genomic_DNA"/>
</dbReference>